<name>A0A8S5RI02_9VIRU</name>
<dbReference type="EMBL" id="BK059105">
    <property type="protein sequence ID" value="DAE30693.1"/>
    <property type="molecule type" value="Genomic_DNA"/>
</dbReference>
<organism evidence="1">
    <name type="scientific">virus sp. ctML55</name>
    <dbReference type="NCBI Taxonomy" id="2827627"/>
    <lineage>
        <taxon>Viruses</taxon>
    </lineage>
</organism>
<sequence length="48" mass="5291">MKAISFATKQLLVNTFGDISSSSSKIRIHFQSAEILDFSCAGEVSVYY</sequence>
<proteinExistence type="predicted"/>
<evidence type="ECO:0000313" key="1">
    <source>
        <dbReference type="EMBL" id="DAE30693.1"/>
    </source>
</evidence>
<accession>A0A8S5RI02</accession>
<reference evidence="1" key="1">
    <citation type="journal article" date="2021" name="Proc. Natl. Acad. Sci. U.S.A.">
        <title>A Catalog of Tens of Thousands of Viruses from Human Metagenomes Reveals Hidden Associations with Chronic Diseases.</title>
        <authorList>
            <person name="Tisza M.J."/>
            <person name="Buck C.B."/>
        </authorList>
    </citation>
    <scope>NUCLEOTIDE SEQUENCE</scope>
    <source>
        <strain evidence="1">CtML55</strain>
    </source>
</reference>
<protein>
    <submittedName>
        <fullName evidence="1">Uncharacterized protein</fullName>
    </submittedName>
</protein>